<dbReference type="RefSeq" id="WP_245943006.1">
    <property type="nucleotide sequence ID" value="NZ_QLSV01000027.1"/>
</dbReference>
<dbReference type="InterPro" id="IPR056600">
    <property type="entry name" value="GBD_T9SS_assoc"/>
</dbReference>
<reference evidence="3 4" key="1">
    <citation type="submission" date="2018-06" db="EMBL/GenBank/DDBJ databases">
        <title>Genomic Encyclopedia of Type Strains, Phase III (KMG-III): the genomes of soil and plant-associated and newly described type strains.</title>
        <authorList>
            <person name="Whitman W."/>
        </authorList>
    </citation>
    <scope>NUCLEOTIDE SEQUENCE [LARGE SCALE GENOMIC DNA]</scope>
    <source>
        <strain evidence="3 4">CGMCC 1.12504</strain>
    </source>
</reference>
<proteinExistence type="predicted"/>
<dbReference type="Pfam" id="PF11617">
    <property type="entry name" value="Cu-binding_MopE"/>
    <property type="match status" value="1"/>
</dbReference>
<comment type="caution">
    <text evidence="3">The sequence shown here is derived from an EMBL/GenBank/DDBJ whole genome shotgun (WGS) entry which is preliminary data.</text>
</comment>
<dbReference type="InterPro" id="IPR021655">
    <property type="entry name" value="Put_metal-bd"/>
</dbReference>
<feature type="domain" description="T9SS-like galactose binding" evidence="2">
    <location>
        <begin position="873"/>
        <end position="991"/>
    </location>
</feature>
<feature type="chain" id="PRO_5016345673" evidence="1">
    <location>
        <begin position="20"/>
        <end position="1722"/>
    </location>
</feature>
<feature type="non-terminal residue" evidence="3">
    <location>
        <position position="1722"/>
    </location>
</feature>
<dbReference type="InterPro" id="IPR013431">
    <property type="entry name" value="Delta_60_rpt"/>
</dbReference>
<dbReference type="SUPFAM" id="SSF101898">
    <property type="entry name" value="NHL repeat"/>
    <property type="match status" value="2"/>
</dbReference>
<evidence type="ECO:0000256" key="1">
    <source>
        <dbReference type="SAM" id="SignalP"/>
    </source>
</evidence>
<gene>
    <name evidence="3" type="ORF">B0I10_1272</name>
</gene>
<dbReference type="Gene3D" id="2.60.40.3620">
    <property type="match status" value="1"/>
</dbReference>
<keyword evidence="4" id="KW-1185">Reference proteome</keyword>
<feature type="domain" description="T9SS-like galactose binding" evidence="2">
    <location>
        <begin position="1123"/>
        <end position="1239"/>
    </location>
</feature>
<accession>A0A328WTT7</accession>
<sequence length="1722" mass="184621">MKNNYFYLCFLFITGILFAQPGTIDLSFNPDDVGFGNGDGPNSTVRTTAIQSDGKIIIGGRFTSFNGTLRNRIARLNTDGSLDTTFNPGTGANDEILTIVLQSDGKIIIGGGFTSFNGTIRSRIARLNLDGSLDTTFNPGTGVDNDIFSIVLQSDGQIIIGGDFISFNGTSRSRIARLNTDGSLDTSFNPGTGAYDEILTTTVQSDDKIIIGGRFESFNGTSQNYIARLNTDGSVDTTFNPGTGANFFVETTALQSDGKIIVGGLFNSFNGISRMGIARLNINGSLDVTFNPGSGAIGGIVSTTALQSDGQIIIGGSFASFNGTSRNRIARLNTDGSLDTTFNPGTGANITVHTTALQSNGKIIIGGNFTSYNGTSRNYFAYLNTDGSLDTAFNPGTGANSGIGNTALQSEGKIIIRGVFTSFNGTPRNYIARLNNDGSLDTTFSPGTGVDTGNIQTTTVQSDGKIIIGGEFYSFNGTPQNRIARLNTDGSLDTTFNPGTGVNSSVYTTALQSDGKIIIGGEFTSFNGTPQNRIARLNTDGSLDTTFNPGAGASSSVVTAALQPDGKIIIGGVFTSFNGTSRNRIARLNTDGSLDTTFDPGTGINDIFRTIALQPDGKIIIGGDFTFLNGTPRSRIARLNTDGSLDIAFNPGAGANNRVRTTTLQSDGKIIIGGEFTSFNGTLRNRIARLNTDGSLDTTFDPGTGGNNNIITTALQSDGKIIIGGQFTSYNGVGRNRIARIFGDPPVANDFCTTAESITLTTTNQSITFTLLEAAVQNEPGCAGTTSANYADVWYEFTMPFNGNVAITSQIVWNQFALYETCGGNELNCFSGNGLITGLQEGATYKLRVYRTESLALNPTFQSFSIQAFESAENDDCINATTINIQTTPQTLNFVLQSATIANEVGCLGTPPAHYADLWYEFTMPFNGNVAITSPIVWNRFSVFEACGGNQLNCITGNGLVTGLQEGATYKLKVFRTASLAINPTFQSFTIQAFESAENDDCINATAINIQTTPQTINFALQSATSANEVGCQGTSPTNYTDLWYEFTMPFDGNVAITSQIVWNQFALYDACDGNQLNCITGNGLINGLQEGATYKLKAYRTTSLAINPTFQSFTIQAFESAENNLCPNASTIAVSTLSQSINFVLQSATVNNEVGCEGTIPADYTDLWYEFTMPVEGNVVITGPIVWNKFAIYDTCGGNEIACFDANGTVEGLEFGVTYKLRVYRTLSTTLDSSFQRFTIQAFGIVPNDNCPNAMLLPLGENIQTIPFTISSASINNEAGCEGTALANYSDIWYQFEMPFDGAVSIEGFISWNQFALYNSCGGTELACFNSSGLIEGLEQGITYYLRVFRTEALALNSGFQSFIIQAVEEVVFPSIGLVGTFNGFGNDAVMQTLDGELYTLNNFEISVTGVVKFRQDFSWDVNWGATDFPSGVGFQGGPDIPVPAGVYDITFNRLNGAYQFTLLSPLFPTIGIIGEFNNWATSVPMQTTDGINYELLDFYLPAPGSDPGLKFRQDNAWDINWGGLDFPSGVAFFNGPNIPVQEGNYTIYLNLLNLEYFFESTTLQTWFEDADGDGFGNPDVTVAAATQPTGYVAIGGDCNDTNNTVYPGAAEICYDGLDNDCDGIIDNGCTPIVTDVQPSQCGITLATIDSYVYANIVSNAQGYRFRVTNTATNDVQTIDQLLRGFRFTQLTTYAFNTTYSVEVSVRINNVWQPFYGTPCT</sequence>
<dbReference type="NCBIfam" id="TIGR02608">
    <property type="entry name" value="delta_60_rpt"/>
    <property type="match status" value="13"/>
</dbReference>
<evidence type="ECO:0000313" key="3">
    <source>
        <dbReference type="EMBL" id="RAR46229.1"/>
    </source>
</evidence>
<protein>
    <submittedName>
        <fullName evidence="3">Putative delta-60 repeat protein</fullName>
    </submittedName>
</protein>
<name>A0A328WTT7_9FLAO</name>
<evidence type="ECO:0000313" key="4">
    <source>
        <dbReference type="Proteomes" id="UP000249518"/>
    </source>
</evidence>
<dbReference type="Gene3D" id="2.80.10.50">
    <property type="match status" value="7"/>
</dbReference>
<dbReference type="Pfam" id="PF17164">
    <property type="entry name" value="DUF5122"/>
    <property type="match status" value="14"/>
</dbReference>
<feature type="domain" description="T9SS-like galactose binding" evidence="2">
    <location>
        <begin position="1249"/>
        <end position="1364"/>
    </location>
</feature>
<feature type="signal peptide" evidence="1">
    <location>
        <begin position="1"/>
        <end position="19"/>
    </location>
</feature>
<organism evidence="3 4">
    <name type="scientific">Flavobacterium lacus</name>
    <dbReference type="NCBI Taxonomy" id="1353778"/>
    <lineage>
        <taxon>Bacteria</taxon>
        <taxon>Pseudomonadati</taxon>
        <taxon>Bacteroidota</taxon>
        <taxon>Flavobacteriia</taxon>
        <taxon>Flavobacteriales</taxon>
        <taxon>Flavobacteriaceae</taxon>
        <taxon>Flavobacterium</taxon>
    </lineage>
</organism>
<evidence type="ECO:0000259" key="2">
    <source>
        <dbReference type="Pfam" id="PF23759"/>
    </source>
</evidence>
<dbReference type="EMBL" id="QLSV01000027">
    <property type="protein sequence ID" value="RAR46229.1"/>
    <property type="molecule type" value="Genomic_DNA"/>
</dbReference>
<dbReference type="Proteomes" id="UP000249518">
    <property type="component" value="Unassembled WGS sequence"/>
</dbReference>
<feature type="domain" description="T9SS-like galactose binding" evidence="2">
    <location>
        <begin position="748"/>
        <end position="865"/>
    </location>
</feature>
<dbReference type="Pfam" id="PF23759">
    <property type="entry name" value="GBD_T9SS_assoc"/>
    <property type="match status" value="5"/>
</dbReference>
<keyword evidence="1" id="KW-0732">Signal</keyword>
<feature type="domain" description="T9SS-like galactose binding" evidence="2">
    <location>
        <begin position="998"/>
        <end position="1116"/>
    </location>
</feature>